<reference evidence="2" key="1">
    <citation type="submission" date="2025-08" db="UniProtKB">
        <authorList>
            <consortium name="Ensembl"/>
        </authorList>
    </citation>
    <scope>IDENTIFICATION</scope>
</reference>
<reference evidence="2" key="2">
    <citation type="submission" date="2025-09" db="UniProtKB">
        <authorList>
            <consortium name="Ensembl"/>
        </authorList>
    </citation>
    <scope>IDENTIFICATION</scope>
</reference>
<dbReference type="AlphaFoldDB" id="A0A8C5RB91"/>
<evidence type="ECO:0008006" key="4">
    <source>
        <dbReference type="Google" id="ProtNLM"/>
    </source>
</evidence>
<protein>
    <recommendedName>
        <fullName evidence="4">Holliday junction recognition protein</fullName>
    </recommendedName>
</protein>
<keyword evidence="3" id="KW-1185">Reference proteome</keyword>
<dbReference type="PANTHER" id="PTHR15992">
    <property type="entry name" value="HOLLIDAY JUNCTION RECOGNITION PROTEIN"/>
    <property type="match status" value="1"/>
</dbReference>
<dbReference type="PANTHER" id="PTHR15992:SF5">
    <property type="entry name" value="HOLLIDAY JUNCTION RECOGNITION PROTEIN"/>
    <property type="match status" value="1"/>
</dbReference>
<feature type="region of interest" description="Disordered" evidence="1">
    <location>
        <begin position="202"/>
        <end position="230"/>
    </location>
</feature>
<dbReference type="GeneTree" id="ENSGT00390000005575"/>
<feature type="compositionally biased region" description="Polar residues" evidence="1">
    <location>
        <begin position="212"/>
        <end position="230"/>
    </location>
</feature>
<dbReference type="GO" id="GO:0034080">
    <property type="term" value="P:CENP-A containing chromatin assembly"/>
    <property type="evidence" value="ECO:0007669"/>
    <property type="project" value="TreeGrafter"/>
</dbReference>
<evidence type="ECO:0000313" key="3">
    <source>
        <dbReference type="Proteomes" id="UP000694406"/>
    </source>
</evidence>
<sequence>MDWSFRHSRYRFASAMSSIVNKYNFAFEEDIVVSIKSLIYQTQDGPRVWGEESNDEILDVSYENAIECQEKLVQKQNSDFEEDSTEEQTFEEHHFIDLYEDCQHSPDSKRKAELASIKCQLANIHIKDNIPLECTSQTPAKNKCKVEMDILLKDYANSAPAVFMVAKPRSICQLSPLRQRWKLENKSLIGCDRIQRKQLTPVSLRSPEPSISAPSHSVNGTTVPKNQSLLKNGTGHSSFLEMYESADENCSWNNVTMADLYPGMVKTLSRLLDEVSQKSFSNSLNKQYKYKYCHSKKAKFNTNKEKMRKSRVLKRTPGFITKNAEKKKLSIESNGDKSPFYNSKCQILCSEKSIHRIEPTVSQNSDRMVINCSGITEDRSYSERTGESVTEETVFPRTLCADETFFVKNTACFPLSSDSVKNNQGFEDCSHTFCPVDLDTTFNPKAESETDKLSTVAFKSISGLSLSLNGSANSILQRSKSPVKTSNGLKNHEIKTLTATVSLPRSHSFSSFHVNQSTISYKQKYEDAFEKIYKELCSPKLQKPFKCSNMYTSLRNSADVHTSGLGNLSSNFHKKTNSTIEDMYQKLCSEGFPKFPTFLRAANFKKYEGMQISETVNALVNSPIRILPAVARIKRAAHFCNEDFQYLPLKRLKNKSDYSKRIYQKLPCRKNISDTTFTLHSPVKNSSASNTNYGRSVASGHGFLATSIADMEESGISDMNENIPRCLRGLEFSRKSQNYIPKVSRKLSYSDGRIRRREHIQDYEETFLEGFGEENDVF</sequence>
<accession>A0A8C5RB91</accession>
<name>A0A8C5RB91_LATLA</name>
<organism evidence="2 3">
    <name type="scientific">Laticauda laticaudata</name>
    <name type="common">Blue-ringed sea krait</name>
    <name type="synonym">Blue-lipped sea krait</name>
    <dbReference type="NCBI Taxonomy" id="8630"/>
    <lineage>
        <taxon>Eukaryota</taxon>
        <taxon>Metazoa</taxon>
        <taxon>Chordata</taxon>
        <taxon>Craniata</taxon>
        <taxon>Vertebrata</taxon>
        <taxon>Euteleostomi</taxon>
        <taxon>Lepidosauria</taxon>
        <taxon>Squamata</taxon>
        <taxon>Bifurcata</taxon>
        <taxon>Unidentata</taxon>
        <taxon>Episquamata</taxon>
        <taxon>Toxicofera</taxon>
        <taxon>Serpentes</taxon>
        <taxon>Colubroidea</taxon>
        <taxon>Elapidae</taxon>
        <taxon>Laticaudinae</taxon>
        <taxon>Laticauda</taxon>
    </lineage>
</organism>
<proteinExistence type="predicted"/>
<evidence type="ECO:0000313" key="2">
    <source>
        <dbReference type="Ensembl" id="ENSLLTP00000000173.1"/>
    </source>
</evidence>
<dbReference type="Ensembl" id="ENSLLTT00000000178.1">
    <property type="protein sequence ID" value="ENSLLTP00000000173.1"/>
    <property type="gene ID" value="ENSLLTG00000000140.1"/>
</dbReference>
<dbReference type="GO" id="GO:0000775">
    <property type="term" value="C:chromosome, centromeric region"/>
    <property type="evidence" value="ECO:0007669"/>
    <property type="project" value="TreeGrafter"/>
</dbReference>
<dbReference type="GO" id="GO:0042393">
    <property type="term" value="F:histone binding"/>
    <property type="evidence" value="ECO:0007669"/>
    <property type="project" value="TreeGrafter"/>
</dbReference>
<dbReference type="Proteomes" id="UP000694406">
    <property type="component" value="Unplaced"/>
</dbReference>
<evidence type="ECO:0000256" key="1">
    <source>
        <dbReference type="SAM" id="MobiDB-lite"/>
    </source>
</evidence>
<dbReference type="Gene3D" id="6.10.250.2320">
    <property type="match status" value="1"/>
</dbReference>